<dbReference type="Gene3D" id="3.40.50.720">
    <property type="entry name" value="NAD(P)-binding Rossmann-like Domain"/>
    <property type="match status" value="1"/>
</dbReference>
<dbReference type="InterPro" id="IPR011032">
    <property type="entry name" value="GroES-like_sf"/>
</dbReference>
<dbReference type="RefSeq" id="WP_175373317.1">
    <property type="nucleotide sequence ID" value="NZ_JABWCS010000216.1"/>
</dbReference>
<comment type="caution">
    <text evidence="2">The sequence shown here is derived from an EMBL/GenBank/DDBJ whole genome shotgun (WGS) entry which is preliminary data.</text>
</comment>
<dbReference type="Proteomes" id="UP000564806">
    <property type="component" value="Unassembled WGS sequence"/>
</dbReference>
<proteinExistence type="predicted"/>
<dbReference type="PANTHER" id="PTHR11695:SF648">
    <property type="entry name" value="ZINC-BINDING OXIDOREDUCTASE"/>
    <property type="match status" value="1"/>
</dbReference>
<dbReference type="CDD" id="cd08267">
    <property type="entry name" value="MDR1"/>
    <property type="match status" value="1"/>
</dbReference>
<dbReference type="InterPro" id="IPR013149">
    <property type="entry name" value="ADH-like_C"/>
</dbReference>
<dbReference type="InterPro" id="IPR020843">
    <property type="entry name" value="ER"/>
</dbReference>
<dbReference type="EMBL" id="JABWCS010000216">
    <property type="protein sequence ID" value="NUU62883.1"/>
    <property type="molecule type" value="Genomic_DNA"/>
</dbReference>
<evidence type="ECO:0000313" key="3">
    <source>
        <dbReference type="Proteomes" id="UP000564806"/>
    </source>
</evidence>
<dbReference type="AlphaFoldDB" id="A0A850ENN7"/>
<organism evidence="2 3">
    <name type="scientific">Paenibacillus agri</name>
    <dbReference type="NCBI Taxonomy" id="2744309"/>
    <lineage>
        <taxon>Bacteria</taxon>
        <taxon>Bacillati</taxon>
        <taxon>Bacillota</taxon>
        <taxon>Bacilli</taxon>
        <taxon>Bacillales</taxon>
        <taxon>Paenibacillaceae</taxon>
        <taxon>Paenibacillus</taxon>
    </lineage>
</organism>
<protein>
    <submittedName>
        <fullName evidence="2">NAD(P)-dependent alcohol dehydrogenase</fullName>
    </submittedName>
</protein>
<reference evidence="2" key="1">
    <citation type="submission" date="2020-06" db="EMBL/GenBank/DDBJ databases">
        <title>Paenibacillus sp. nov., isolated from soil.</title>
        <authorList>
            <person name="Seo Y.L."/>
        </authorList>
    </citation>
    <scope>NUCLEOTIDE SEQUENCE [LARGE SCALE GENOMIC DNA]</scope>
    <source>
        <strain evidence="2">JW14</strain>
    </source>
</reference>
<keyword evidence="3" id="KW-1185">Reference proteome</keyword>
<evidence type="ECO:0000313" key="2">
    <source>
        <dbReference type="EMBL" id="NUU62883.1"/>
    </source>
</evidence>
<evidence type="ECO:0000259" key="1">
    <source>
        <dbReference type="SMART" id="SM00829"/>
    </source>
</evidence>
<name>A0A850ENN7_9BACL</name>
<gene>
    <name evidence="2" type="ORF">HPT30_21270</name>
</gene>
<sequence>MKAAICTKYGTPDVIQIKEVKTPTVQDDQVLIKVHATTVTSGDCVLRNSKMLVMRLLFGLTKPRKDILGSELSGTIEVIGKNITKFKKGDSIIAYTGMKVGAHAEYITLSENAVLTTKPENMTFEESAAIAFGGTTALYFLRKGNIHRGQNVLIFGASGAVGTSAIQLAKYFGATVTAVCSNRNFELVRSLGADHVIDYTQEDFSKKGTRYDLIFDAVGKSSKSSSKQALTLSGKYISVAGGLAKENLDDLLLLKELVEAGKLKSVIDQCYPFEQISQAHTYVEKGHKQGNVVITL</sequence>
<dbReference type="Gene3D" id="3.90.180.10">
    <property type="entry name" value="Medium-chain alcohol dehydrogenases, catalytic domain"/>
    <property type="match status" value="1"/>
</dbReference>
<accession>A0A850ENN7</accession>
<dbReference type="Pfam" id="PF00107">
    <property type="entry name" value="ADH_zinc_N"/>
    <property type="match status" value="1"/>
</dbReference>
<dbReference type="Pfam" id="PF08240">
    <property type="entry name" value="ADH_N"/>
    <property type="match status" value="1"/>
</dbReference>
<dbReference type="SUPFAM" id="SSF51735">
    <property type="entry name" value="NAD(P)-binding Rossmann-fold domains"/>
    <property type="match status" value="1"/>
</dbReference>
<feature type="domain" description="Enoyl reductase (ER)" evidence="1">
    <location>
        <begin position="10"/>
        <end position="294"/>
    </location>
</feature>
<dbReference type="InterPro" id="IPR036291">
    <property type="entry name" value="NAD(P)-bd_dom_sf"/>
</dbReference>
<dbReference type="PANTHER" id="PTHR11695">
    <property type="entry name" value="ALCOHOL DEHYDROGENASE RELATED"/>
    <property type="match status" value="1"/>
</dbReference>
<dbReference type="SUPFAM" id="SSF50129">
    <property type="entry name" value="GroES-like"/>
    <property type="match status" value="1"/>
</dbReference>
<dbReference type="SMART" id="SM00829">
    <property type="entry name" value="PKS_ER"/>
    <property type="match status" value="1"/>
</dbReference>
<dbReference type="InterPro" id="IPR050700">
    <property type="entry name" value="YIM1/Zinc_Alcohol_DH_Fams"/>
</dbReference>
<dbReference type="GO" id="GO:0016491">
    <property type="term" value="F:oxidoreductase activity"/>
    <property type="evidence" value="ECO:0007669"/>
    <property type="project" value="InterPro"/>
</dbReference>
<dbReference type="InterPro" id="IPR013154">
    <property type="entry name" value="ADH-like_N"/>
</dbReference>